<evidence type="ECO:0000256" key="1">
    <source>
        <dbReference type="SAM" id="SignalP"/>
    </source>
</evidence>
<dbReference type="Proteomes" id="UP001366166">
    <property type="component" value="Chromosome"/>
</dbReference>
<name>A0AAU9ECJ5_9BACT</name>
<protein>
    <recommendedName>
        <fullName evidence="4">DUF3187 family protein</fullName>
    </recommendedName>
</protein>
<dbReference type="EMBL" id="AP028679">
    <property type="protein sequence ID" value="BEQ14580.1"/>
    <property type="molecule type" value="Genomic_DNA"/>
</dbReference>
<accession>A0AAU9ECJ5</accession>
<dbReference type="InterPro" id="IPR021523">
    <property type="entry name" value="DUF3187"/>
</dbReference>
<gene>
    <name evidence="2" type="ORF">FAK_16460</name>
</gene>
<reference evidence="3" key="1">
    <citation type="journal article" date="2023" name="Arch. Microbiol.">
        <title>Desulfoferula mesophilus gen. nov. sp. nov., a mesophilic sulfate-reducing bacterium isolated from a brackish lake sediment.</title>
        <authorList>
            <person name="Watanabe T."/>
            <person name="Yabe T."/>
            <person name="Tsuji J.M."/>
            <person name="Fukui M."/>
        </authorList>
    </citation>
    <scope>NUCLEOTIDE SEQUENCE [LARGE SCALE GENOMIC DNA]</scope>
    <source>
        <strain evidence="3">12FAK</strain>
    </source>
</reference>
<evidence type="ECO:0008006" key="4">
    <source>
        <dbReference type="Google" id="ProtNLM"/>
    </source>
</evidence>
<organism evidence="2 3">
    <name type="scientific">Desulfoferula mesophila</name>
    <dbReference type="NCBI Taxonomy" id="3058419"/>
    <lineage>
        <taxon>Bacteria</taxon>
        <taxon>Pseudomonadati</taxon>
        <taxon>Thermodesulfobacteriota</taxon>
        <taxon>Desulfarculia</taxon>
        <taxon>Desulfarculales</taxon>
        <taxon>Desulfarculaceae</taxon>
        <taxon>Desulfoferula</taxon>
    </lineage>
</organism>
<keyword evidence="1" id="KW-0732">Signal</keyword>
<sequence>MVIALVLCCLASAVAALAGQPVPAGQPFMVPNQSPLALSLVPFTPTAAALGPQGANRFTLVSAYSSIFVQQSSRAANLDLDMELGYLSLGYAYTLHPRVRLGLELPAAFYWGGFMDGFIESYHQALGLPNGGRENAPQNQVRYDLSSRGKRIVSQDGSTQAVGDLRLKGAWLLWQGGGPALSLLGQVSLPTGDPDKGLGAGGTIPALGLSGDLPLGRWALNANVMYFYLGDTSLLEPLQADNVWAGSLSLGWAWTDSLTLRGQLNGATALVEGTGVEGLDNAILQLLLGAQWAPCHGQLISLAFAEDLIYYTSPDFTLSLSWGWSF</sequence>
<dbReference type="SUPFAM" id="SSF56935">
    <property type="entry name" value="Porins"/>
    <property type="match status" value="1"/>
</dbReference>
<dbReference type="AlphaFoldDB" id="A0AAU9ECJ5"/>
<dbReference type="Pfam" id="PF11383">
    <property type="entry name" value="DUF3187"/>
    <property type="match status" value="1"/>
</dbReference>
<evidence type="ECO:0000313" key="2">
    <source>
        <dbReference type="EMBL" id="BEQ14580.1"/>
    </source>
</evidence>
<evidence type="ECO:0000313" key="3">
    <source>
        <dbReference type="Proteomes" id="UP001366166"/>
    </source>
</evidence>
<dbReference type="RefSeq" id="WP_338606284.1">
    <property type="nucleotide sequence ID" value="NZ_AP028679.1"/>
</dbReference>
<dbReference type="KEGG" id="dmp:FAK_16460"/>
<keyword evidence="3" id="KW-1185">Reference proteome</keyword>
<proteinExistence type="predicted"/>
<feature type="chain" id="PRO_5043964470" description="DUF3187 family protein" evidence="1">
    <location>
        <begin position="19"/>
        <end position="326"/>
    </location>
</feature>
<feature type="signal peptide" evidence="1">
    <location>
        <begin position="1"/>
        <end position="18"/>
    </location>
</feature>